<comment type="caution">
    <text evidence="13">Was originally thought to be a dihydrodipicolinate reductase (DHDPR), catalyzing the conversion of dihydrodipicolinate to tetrahydrodipicolinate. However, it was shown in E.coli that the substrate of the enzymatic reaction is not dihydrodipicolinate (DHDP) but in fact (2S,4S)-4-hydroxy-2,3,4,5-tetrahydrodipicolinic acid (HTPA), the product released by the DapA-catalyzed reaction.</text>
</comment>
<dbReference type="HAMAP" id="MF_00102">
    <property type="entry name" value="DapB"/>
    <property type="match status" value="1"/>
</dbReference>
<dbReference type="EC" id="1.17.1.8" evidence="10 13"/>
<comment type="function">
    <text evidence="13">Catalyzes the conversion of 4-hydroxy-tetrahydrodipicolinate (HTPA) to tetrahydrodipicolinate.</text>
</comment>
<dbReference type="EMBL" id="CP017480">
    <property type="protein sequence ID" value="APG06077.1"/>
    <property type="molecule type" value="Genomic_DNA"/>
</dbReference>
<evidence type="ECO:0000256" key="8">
    <source>
        <dbReference type="ARBA" id="ARBA00023154"/>
    </source>
</evidence>
<sequence>MTRPARLAISGASGRMGTALLGLVREDERFELVRAIVSSGSPRLGKAAFGDVSALRFTDWTDAGDIDVVIDFSGPDGLGAALDYCEASGASLVTGTTGLEPALEDRLTKAVERIAVLRAANFSLGVAVLTRLLREAAAALPGWDLDIVEAHHGRKEDAPSGTALALGHAAAEGRGATLEELAVYAREGRPGARKNGTIGFAVVRGGDIVGEHQALLMGQGERIELAHRATDRSIFARGALEAANWIAGRAPGTWSIEDVIASKM</sequence>
<dbReference type="STRING" id="1440763.BJI69_20680"/>
<evidence type="ECO:0000256" key="2">
    <source>
        <dbReference type="ARBA" id="ARBA00022490"/>
    </source>
</evidence>
<dbReference type="PROSITE" id="PS01298">
    <property type="entry name" value="DAPB"/>
    <property type="match status" value="1"/>
</dbReference>
<dbReference type="PIRSF" id="PIRSF000161">
    <property type="entry name" value="DHPR"/>
    <property type="match status" value="1"/>
</dbReference>
<gene>
    <name evidence="13" type="primary">dapB</name>
    <name evidence="14" type="ORF">BJI69_20680</name>
</gene>
<dbReference type="CDD" id="cd02274">
    <property type="entry name" value="DHDPR_N"/>
    <property type="match status" value="1"/>
</dbReference>
<dbReference type="UniPathway" id="UPA00034">
    <property type="reaction ID" value="UER00018"/>
</dbReference>
<feature type="active site" description="Proton donor" evidence="13">
    <location>
        <position position="155"/>
    </location>
</feature>
<dbReference type="PANTHER" id="PTHR20836:SF0">
    <property type="entry name" value="4-HYDROXY-TETRAHYDRODIPICOLINATE REDUCTASE 1, CHLOROPLASTIC-RELATED"/>
    <property type="match status" value="1"/>
</dbReference>
<dbReference type="InterPro" id="IPR036291">
    <property type="entry name" value="NAD(P)-bd_dom_sf"/>
</dbReference>
<comment type="subunit">
    <text evidence="13">Homotetramer.</text>
</comment>
<evidence type="ECO:0000256" key="9">
    <source>
        <dbReference type="ARBA" id="ARBA00037922"/>
    </source>
</evidence>
<dbReference type="NCBIfam" id="TIGR00036">
    <property type="entry name" value="dapB"/>
    <property type="match status" value="1"/>
</dbReference>
<feature type="binding site" evidence="13">
    <location>
        <begin position="119"/>
        <end position="122"/>
    </location>
    <ligand>
        <name>NAD(+)</name>
        <dbReference type="ChEBI" id="CHEBI:57540"/>
    </ligand>
</feature>
<name>A0A0G9HFP7_9GAMM</name>
<comment type="catalytic activity">
    <reaction evidence="12 13">
        <text>(S)-2,3,4,5-tetrahydrodipicolinate + NAD(+) + H2O = (2S,4S)-4-hydroxy-2,3,4,5-tetrahydrodipicolinate + NADH + H(+)</text>
        <dbReference type="Rhea" id="RHEA:35323"/>
        <dbReference type="ChEBI" id="CHEBI:15377"/>
        <dbReference type="ChEBI" id="CHEBI:15378"/>
        <dbReference type="ChEBI" id="CHEBI:16845"/>
        <dbReference type="ChEBI" id="CHEBI:57540"/>
        <dbReference type="ChEBI" id="CHEBI:57945"/>
        <dbReference type="ChEBI" id="CHEBI:67139"/>
        <dbReference type="EC" id="1.17.1.8"/>
    </reaction>
</comment>
<feature type="binding site" evidence="13">
    <location>
        <begin position="161"/>
        <end position="162"/>
    </location>
    <ligand>
        <name>(S)-2,3,4,5-tetrahydrodipicolinate</name>
        <dbReference type="ChEBI" id="CHEBI:16845"/>
    </ligand>
</feature>
<comment type="subcellular location">
    <subcellularLocation>
        <location evidence="13">Cytoplasm</location>
    </subcellularLocation>
</comment>
<dbReference type="Proteomes" id="UP000182987">
    <property type="component" value="Chromosome"/>
</dbReference>
<feature type="binding site" evidence="13">
    <location>
        <position position="152"/>
    </location>
    <ligand>
        <name>(S)-2,3,4,5-tetrahydrodipicolinate</name>
        <dbReference type="ChEBI" id="CHEBI:16845"/>
    </ligand>
</feature>
<keyword evidence="5 13" id="KW-0220">Diaminopimelate biosynthesis</keyword>
<dbReference type="Pfam" id="PF05173">
    <property type="entry name" value="DapB_C"/>
    <property type="match status" value="1"/>
</dbReference>
<evidence type="ECO:0000256" key="6">
    <source>
        <dbReference type="ARBA" id="ARBA00023002"/>
    </source>
</evidence>
<dbReference type="Gene3D" id="3.30.360.10">
    <property type="entry name" value="Dihydrodipicolinate Reductase, domain 2"/>
    <property type="match status" value="1"/>
</dbReference>
<keyword evidence="7 13" id="KW-0520">NAD</keyword>
<evidence type="ECO:0000256" key="7">
    <source>
        <dbReference type="ARBA" id="ARBA00023027"/>
    </source>
</evidence>
<comment type="pathway">
    <text evidence="9 13">Amino-acid biosynthesis; L-lysine biosynthesis via DAP pathway; (S)-tetrahydrodipicolinate from L-aspartate: step 4/4.</text>
</comment>
<keyword evidence="6 13" id="KW-0560">Oxidoreductase</keyword>
<proteinExistence type="inferred from homology"/>
<feature type="active site" description="Proton donor/acceptor" evidence="13">
    <location>
        <position position="151"/>
    </location>
</feature>
<reference evidence="15" key="1">
    <citation type="submission" date="2016-09" db="EMBL/GenBank/DDBJ databases">
        <authorList>
            <person name="Lysoe E."/>
        </authorList>
    </citation>
    <scope>NUCLEOTIDE SEQUENCE [LARGE SCALE GENOMIC DNA]</scope>
    <source>
        <strain evidence="15">LJ96T</strain>
    </source>
</reference>
<evidence type="ECO:0000256" key="13">
    <source>
        <dbReference type="HAMAP-Rule" id="MF_00102"/>
    </source>
</evidence>
<evidence type="ECO:0000256" key="3">
    <source>
        <dbReference type="ARBA" id="ARBA00022605"/>
    </source>
</evidence>
<evidence type="ECO:0000256" key="10">
    <source>
        <dbReference type="ARBA" id="ARBA00038983"/>
    </source>
</evidence>
<dbReference type="KEGG" id="lrz:BJI69_20680"/>
<dbReference type="GO" id="GO:0016726">
    <property type="term" value="F:oxidoreductase activity, acting on CH or CH2 groups, NAD or NADP as acceptor"/>
    <property type="evidence" value="ECO:0007669"/>
    <property type="project" value="UniProtKB-UniRule"/>
</dbReference>
<evidence type="ECO:0000256" key="12">
    <source>
        <dbReference type="ARBA" id="ARBA00049396"/>
    </source>
</evidence>
<evidence type="ECO:0000313" key="14">
    <source>
        <dbReference type="EMBL" id="APG06077.1"/>
    </source>
</evidence>
<keyword evidence="4 13" id="KW-0521">NADP</keyword>
<evidence type="ECO:0000256" key="1">
    <source>
        <dbReference type="ARBA" id="ARBA00006642"/>
    </source>
</evidence>
<dbReference type="GO" id="GO:0019877">
    <property type="term" value="P:diaminopimelate biosynthetic process"/>
    <property type="evidence" value="ECO:0007669"/>
    <property type="project" value="UniProtKB-UniRule"/>
</dbReference>
<feature type="binding site" evidence="13">
    <location>
        <begin position="11"/>
        <end position="16"/>
    </location>
    <ligand>
        <name>NAD(+)</name>
        <dbReference type="ChEBI" id="CHEBI:57540"/>
    </ligand>
</feature>
<comment type="catalytic activity">
    <reaction evidence="11 13">
        <text>(S)-2,3,4,5-tetrahydrodipicolinate + NADP(+) + H2O = (2S,4S)-4-hydroxy-2,3,4,5-tetrahydrodipicolinate + NADPH + H(+)</text>
        <dbReference type="Rhea" id="RHEA:35331"/>
        <dbReference type="ChEBI" id="CHEBI:15377"/>
        <dbReference type="ChEBI" id="CHEBI:15378"/>
        <dbReference type="ChEBI" id="CHEBI:16845"/>
        <dbReference type="ChEBI" id="CHEBI:57783"/>
        <dbReference type="ChEBI" id="CHEBI:58349"/>
        <dbReference type="ChEBI" id="CHEBI:67139"/>
        <dbReference type="EC" id="1.17.1.8"/>
    </reaction>
</comment>
<comment type="similarity">
    <text evidence="1 13">Belongs to the DapB family.</text>
</comment>
<keyword evidence="15" id="KW-1185">Reference proteome</keyword>
<comment type="caution">
    <text evidence="13">Lacks conserved residue(s) required for the propagation of feature annotation.</text>
</comment>
<feature type="binding site" evidence="13">
    <location>
        <begin position="95"/>
        <end position="97"/>
    </location>
    <ligand>
        <name>NAD(+)</name>
        <dbReference type="ChEBI" id="CHEBI:57540"/>
    </ligand>
</feature>
<evidence type="ECO:0000256" key="5">
    <source>
        <dbReference type="ARBA" id="ARBA00022915"/>
    </source>
</evidence>
<dbReference type="InterPro" id="IPR023940">
    <property type="entry name" value="DHDPR_bac"/>
</dbReference>
<protein>
    <recommendedName>
        <fullName evidence="10 13">4-hydroxy-tetrahydrodipicolinate reductase</fullName>
        <shortName evidence="13">HTPA reductase</shortName>
        <ecNumber evidence="10 13">1.17.1.8</ecNumber>
    </recommendedName>
</protein>
<dbReference type="GO" id="GO:0009089">
    <property type="term" value="P:lysine biosynthetic process via diaminopimelate"/>
    <property type="evidence" value="ECO:0007669"/>
    <property type="project" value="UniProtKB-UniRule"/>
</dbReference>
<evidence type="ECO:0000256" key="11">
    <source>
        <dbReference type="ARBA" id="ARBA00049080"/>
    </source>
</evidence>
<evidence type="ECO:0000256" key="4">
    <source>
        <dbReference type="ARBA" id="ARBA00022857"/>
    </source>
</evidence>
<dbReference type="Pfam" id="PF01113">
    <property type="entry name" value="DapB_N"/>
    <property type="match status" value="1"/>
</dbReference>
<dbReference type="GO" id="GO:0050661">
    <property type="term" value="F:NADP binding"/>
    <property type="evidence" value="ECO:0007669"/>
    <property type="project" value="UniProtKB-UniRule"/>
</dbReference>
<dbReference type="OrthoDB" id="9790352at2"/>
<dbReference type="SUPFAM" id="SSF51735">
    <property type="entry name" value="NAD(P)-binding Rossmann-fold domains"/>
    <property type="match status" value="1"/>
</dbReference>
<dbReference type="Gene3D" id="3.40.50.720">
    <property type="entry name" value="NAD(P)-binding Rossmann-like Domain"/>
    <property type="match status" value="1"/>
</dbReference>
<dbReference type="InterPro" id="IPR022663">
    <property type="entry name" value="DapB_C"/>
</dbReference>
<dbReference type="InterPro" id="IPR022664">
    <property type="entry name" value="DapB_N_CS"/>
</dbReference>
<accession>A0A0G9HFP7</accession>
<dbReference type="GO" id="GO:0051287">
    <property type="term" value="F:NAD binding"/>
    <property type="evidence" value="ECO:0007669"/>
    <property type="project" value="UniProtKB-UniRule"/>
</dbReference>
<dbReference type="PATRIC" id="fig|1440763.5.peg.273"/>
<dbReference type="AlphaFoldDB" id="A0A0G9HFP7"/>
<keyword evidence="2 13" id="KW-0963">Cytoplasm</keyword>
<evidence type="ECO:0000313" key="15">
    <source>
        <dbReference type="Proteomes" id="UP000182987"/>
    </source>
</evidence>
<keyword evidence="3 13" id="KW-0028">Amino-acid biosynthesis</keyword>
<dbReference type="InterPro" id="IPR000846">
    <property type="entry name" value="DapB_N"/>
</dbReference>
<dbReference type="RefSeq" id="WP_046966304.1">
    <property type="nucleotide sequence ID" value="NZ_CP017480.1"/>
</dbReference>
<dbReference type="PANTHER" id="PTHR20836">
    <property type="entry name" value="DIHYDRODIPICOLINATE REDUCTASE"/>
    <property type="match status" value="1"/>
</dbReference>
<dbReference type="SUPFAM" id="SSF55347">
    <property type="entry name" value="Glyceraldehyde-3-phosphate dehydrogenase-like, C-terminal domain"/>
    <property type="match status" value="1"/>
</dbReference>
<dbReference type="GO" id="GO:0005829">
    <property type="term" value="C:cytosol"/>
    <property type="evidence" value="ECO:0007669"/>
    <property type="project" value="TreeGrafter"/>
</dbReference>
<keyword evidence="8 13" id="KW-0457">Lysine biosynthesis</keyword>
<organism evidence="14 15">
    <name type="scientific">Luteibacter rhizovicinus DSM 16549</name>
    <dbReference type="NCBI Taxonomy" id="1440763"/>
    <lineage>
        <taxon>Bacteria</taxon>
        <taxon>Pseudomonadati</taxon>
        <taxon>Pseudomonadota</taxon>
        <taxon>Gammaproteobacteria</taxon>
        <taxon>Lysobacterales</taxon>
        <taxon>Rhodanobacteraceae</taxon>
        <taxon>Luteibacter</taxon>
    </lineage>
</organism>
<dbReference type="GO" id="GO:0008839">
    <property type="term" value="F:4-hydroxy-tetrahydrodipicolinate reductase"/>
    <property type="evidence" value="ECO:0007669"/>
    <property type="project" value="UniProtKB-UniRule"/>
</dbReference>